<dbReference type="AlphaFoldDB" id="A0A834TKX5"/>
<gene>
    <name evidence="1" type="ORF">G2W53_022252</name>
</gene>
<organism evidence="1 2">
    <name type="scientific">Senna tora</name>
    <dbReference type="NCBI Taxonomy" id="362788"/>
    <lineage>
        <taxon>Eukaryota</taxon>
        <taxon>Viridiplantae</taxon>
        <taxon>Streptophyta</taxon>
        <taxon>Embryophyta</taxon>
        <taxon>Tracheophyta</taxon>
        <taxon>Spermatophyta</taxon>
        <taxon>Magnoliopsida</taxon>
        <taxon>eudicotyledons</taxon>
        <taxon>Gunneridae</taxon>
        <taxon>Pentapetalae</taxon>
        <taxon>rosids</taxon>
        <taxon>fabids</taxon>
        <taxon>Fabales</taxon>
        <taxon>Fabaceae</taxon>
        <taxon>Caesalpinioideae</taxon>
        <taxon>Cassia clade</taxon>
        <taxon>Senna</taxon>
    </lineage>
</organism>
<dbReference type="EMBL" id="JAAIUW010000007">
    <property type="protein sequence ID" value="KAF7824108.1"/>
    <property type="molecule type" value="Genomic_DNA"/>
</dbReference>
<comment type="caution">
    <text evidence="1">The sequence shown here is derived from an EMBL/GenBank/DDBJ whole genome shotgun (WGS) entry which is preliminary data.</text>
</comment>
<dbReference type="Proteomes" id="UP000634136">
    <property type="component" value="Unassembled WGS sequence"/>
</dbReference>
<sequence length="48" mass="5451">MAIACNNPEPLRFQWQDLLDLQLFLSRDSEQARQNCGSSGFLVTPSRP</sequence>
<evidence type="ECO:0000313" key="2">
    <source>
        <dbReference type="Proteomes" id="UP000634136"/>
    </source>
</evidence>
<proteinExistence type="predicted"/>
<keyword evidence="2" id="KW-1185">Reference proteome</keyword>
<protein>
    <submittedName>
        <fullName evidence="1">Uncharacterized protein</fullName>
    </submittedName>
</protein>
<reference evidence="1" key="1">
    <citation type="submission" date="2020-09" db="EMBL/GenBank/DDBJ databases">
        <title>Genome-Enabled Discovery of Anthraquinone Biosynthesis in Senna tora.</title>
        <authorList>
            <person name="Kang S.-H."/>
            <person name="Pandey R.P."/>
            <person name="Lee C.-M."/>
            <person name="Sim J.-S."/>
            <person name="Jeong J.-T."/>
            <person name="Choi B.-S."/>
            <person name="Jung M."/>
            <person name="Ginzburg D."/>
            <person name="Zhao K."/>
            <person name="Won S.Y."/>
            <person name="Oh T.-J."/>
            <person name="Yu Y."/>
            <person name="Kim N.-H."/>
            <person name="Lee O.R."/>
            <person name="Lee T.-H."/>
            <person name="Bashyal P."/>
            <person name="Kim T.-S."/>
            <person name="Lee W.-H."/>
            <person name="Kawkins C."/>
            <person name="Kim C.-K."/>
            <person name="Kim J.S."/>
            <person name="Ahn B.O."/>
            <person name="Rhee S.Y."/>
            <person name="Sohng J.K."/>
        </authorList>
    </citation>
    <scope>NUCLEOTIDE SEQUENCE</scope>
    <source>
        <tissue evidence="1">Leaf</tissue>
    </source>
</reference>
<accession>A0A834TKX5</accession>
<name>A0A834TKX5_9FABA</name>
<evidence type="ECO:0000313" key="1">
    <source>
        <dbReference type="EMBL" id="KAF7824108.1"/>
    </source>
</evidence>